<dbReference type="OrthoDB" id="10403861at2759"/>
<accession>A0A9W7L7E7</accession>
<sequence>MEGSEGAQDLVREKRKWAWEDNSGSDEEFMPKKSKRKKAWEDQATAAPAPSDESGDPEDLEAGGRCAHLPTTWTTAPDGCRIIEIVNEESLFFGEQMKEIRPNDCRWKLILTEKLLKGKETRLMALKCRRDMSGEPCDAKVRTKEEAVVAGTLICANALCGAKAGDQYGRELGMCLNVFSFEADGKSPEHQKSRGEASTHVNVVAREIETGVAQWLCKICHPLKSYGYSYLYEEEAI</sequence>
<evidence type="ECO:0000313" key="3">
    <source>
        <dbReference type="Proteomes" id="UP001165065"/>
    </source>
</evidence>
<feature type="region of interest" description="Disordered" evidence="1">
    <location>
        <begin position="1"/>
        <end position="65"/>
    </location>
</feature>
<keyword evidence="3" id="KW-1185">Reference proteome</keyword>
<feature type="compositionally biased region" description="Basic and acidic residues" evidence="1">
    <location>
        <begin position="10"/>
        <end position="19"/>
    </location>
</feature>
<reference evidence="3" key="1">
    <citation type="journal article" date="2023" name="Commun. Biol.">
        <title>Genome analysis of Parmales, the sister group of diatoms, reveals the evolutionary specialization of diatoms from phago-mixotrophs to photoautotrophs.</title>
        <authorList>
            <person name="Ban H."/>
            <person name="Sato S."/>
            <person name="Yoshikawa S."/>
            <person name="Yamada K."/>
            <person name="Nakamura Y."/>
            <person name="Ichinomiya M."/>
            <person name="Sato N."/>
            <person name="Blanc-Mathieu R."/>
            <person name="Endo H."/>
            <person name="Kuwata A."/>
            <person name="Ogata H."/>
        </authorList>
    </citation>
    <scope>NUCLEOTIDE SEQUENCE [LARGE SCALE GENOMIC DNA]</scope>
</reference>
<dbReference type="Proteomes" id="UP001165065">
    <property type="component" value="Unassembled WGS sequence"/>
</dbReference>
<gene>
    <name evidence="2" type="ORF">TrCOL_g7858</name>
</gene>
<name>A0A9W7L7E7_9STRA</name>
<dbReference type="EMBL" id="BRYA01000919">
    <property type="protein sequence ID" value="GMI35640.1"/>
    <property type="molecule type" value="Genomic_DNA"/>
</dbReference>
<comment type="caution">
    <text evidence="2">The sequence shown here is derived from an EMBL/GenBank/DDBJ whole genome shotgun (WGS) entry which is preliminary data.</text>
</comment>
<evidence type="ECO:0000313" key="2">
    <source>
        <dbReference type="EMBL" id="GMI35640.1"/>
    </source>
</evidence>
<organism evidence="2 3">
    <name type="scientific">Triparma columacea</name>
    <dbReference type="NCBI Taxonomy" id="722753"/>
    <lineage>
        <taxon>Eukaryota</taxon>
        <taxon>Sar</taxon>
        <taxon>Stramenopiles</taxon>
        <taxon>Ochrophyta</taxon>
        <taxon>Bolidophyceae</taxon>
        <taxon>Parmales</taxon>
        <taxon>Triparmaceae</taxon>
        <taxon>Triparma</taxon>
    </lineage>
</organism>
<protein>
    <submittedName>
        <fullName evidence="2">Uncharacterized protein</fullName>
    </submittedName>
</protein>
<dbReference type="AlphaFoldDB" id="A0A9W7L7E7"/>
<evidence type="ECO:0000256" key="1">
    <source>
        <dbReference type="SAM" id="MobiDB-lite"/>
    </source>
</evidence>
<proteinExistence type="predicted"/>